<dbReference type="AlphaFoldDB" id="A0A1C0TZQ1"/>
<dbReference type="PANTHER" id="PTHR41252">
    <property type="entry name" value="BLR2505 PROTEIN"/>
    <property type="match status" value="1"/>
</dbReference>
<keyword evidence="3" id="KW-1185">Reference proteome</keyword>
<gene>
    <name evidence="2" type="ORF">Ppb6_03714</name>
</gene>
<dbReference type="PATRIC" id="fig|286156.4.peg.4283"/>
<dbReference type="SUPFAM" id="SSF54427">
    <property type="entry name" value="NTF2-like"/>
    <property type="match status" value="1"/>
</dbReference>
<dbReference type="InterPro" id="IPR032710">
    <property type="entry name" value="NTF2-like_dom_sf"/>
</dbReference>
<dbReference type="Proteomes" id="UP000093476">
    <property type="component" value="Unassembled WGS sequence"/>
</dbReference>
<evidence type="ECO:0000313" key="3">
    <source>
        <dbReference type="Proteomes" id="UP000093476"/>
    </source>
</evidence>
<dbReference type="PANTHER" id="PTHR41252:SF1">
    <property type="entry name" value="BLR2505 PROTEIN"/>
    <property type="match status" value="1"/>
</dbReference>
<name>A0A1C0TZQ1_9GAMM</name>
<proteinExistence type="predicted"/>
<dbReference type="InterPro" id="IPR037401">
    <property type="entry name" value="SnoaL-like"/>
</dbReference>
<sequence length="129" mass="14879">MSDSLNVSIVRRFYESMGDINIVRQLMGNDIIWDITEGALHSGVYEGIEDVLNNFFVPFFNDFEEFTVESSEFFESGDHVIVLGNYLGKVKNGRRFISRFVHIWTLRNGQLVKLQQTADTLQIDRAHAM</sequence>
<evidence type="ECO:0000313" key="2">
    <source>
        <dbReference type="EMBL" id="OCQ51153.1"/>
    </source>
</evidence>
<dbReference type="Pfam" id="PF12680">
    <property type="entry name" value="SnoaL_2"/>
    <property type="match status" value="1"/>
</dbReference>
<protein>
    <submittedName>
        <fullName evidence="2">SnoaL-like domain protein</fullName>
    </submittedName>
</protein>
<dbReference type="EMBL" id="LOMY01000180">
    <property type="protein sequence ID" value="OCQ51153.1"/>
    <property type="molecule type" value="Genomic_DNA"/>
</dbReference>
<evidence type="ECO:0000259" key="1">
    <source>
        <dbReference type="Pfam" id="PF12680"/>
    </source>
</evidence>
<organism evidence="2 3">
    <name type="scientific">Photorhabdus australis subsp. thailandensis</name>
    <dbReference type="NCBI Taxonomy" id="2805096"/>
    <lineage>
        <taxon>Bacteria</taxon>
        <taxon>Pseudomonadati</taxon>
        <taxon>Pseudomonadota</taxon>
        <taxon>Gammaproteobacteria</taxon>
        <taxon>Enterobacterales</taxon>
        <taxon>Morganellaceae</taxon>
        <taxon>Photorhabdus</taxon>
    </lineage>
</organism>
<feature type="domain" description="SnoaL-like" evidence="1">
    <location>
        <begin position="10"/>
        <end position="112"/>
    </location>
</feature>
<accession>A0A1C0TZQ1</accession>
<dbReference type="RefSeq" id="WP_065824339.1">
    <property type="nucleotide sequence ID" value="NZ_CAWMQZ010000180.1"/>
</dbReference>
<reference evidence="2 3" key="1">
    <citation type="submission" date="2015-12" db="EMBL/GenBank/DDBJ databases">
        <title>Genome comparisons provide insights into the role of secondary metabolites in the pathogenic phase of the Photorhabdus life cycle.</title>
        <authorList>
            <person name="Tobias N.J."/>
            <person name="Mishra B."/>
            <person name="Gupta D.K."/>
            <person name="Thines M."/>
            <person name="Stinear T.P."/>
            <person name="Bode H.B."/>
        </authorList>
    </citation>
    <scope>NUCLEOTIDE SEQUENCE [LARGE SCALE GENOMIC DNA]</scope>
    <source>
        <strain evidence="2 3">PB68.1</strain>
    </source>
</reference>
<dbReference type="Gene3D" id="3.10.450.50">
    <property type="match status" value="1"/>
</dbReference>
<comment type="caution">
    <text evidence="2">The sequence shown here is derived from an EMBL/GenBank/DDBJ whole genome shotgun (WGS) entry which is preliminary data.</text>
</comment>
<dbReference type="STRING" id="286156.Ppb6_03714"/>